<dbReference type="AlphaFoldDB" id="A0A9D1KMT4"/>
<dbReference type="InterPro" id="IPR050988">
    <property type="entry name" value="Mannitol_DH/Oxidoreductase"/>
</dbReference>
<evidence type="ECO:0000256" key="2">
    <source>
        <dbReference type="ARBA" id="ARBA00012939"/>
    </source>
</evidence>
<comment type="catalytic activity">
    <reaction evidence="6">
        <text>D-mannitol 1-phosphate + NAD(+) = beta-D-fructose 6-phosphate + NADH + H(+)</text>
        <dbReference type="Rhea" id="RHEA:19661"/>
        <dbReference type="ChEBI" id="CHEBI:15378"/>
        <dbReference type="ChEBI" id="CHEBI:57540"/>
        <dbReference type="ChEBI" id="CHEBI:57634"/>
        <dbReference type="ChEBI" id="CHEBI:57945"/>
        <dbReference type="ChEBI" id="CHEBI:61381"/>
        <dbReference type="EC" id="1.1.1.17"/>
    </reaction>
</comment>
<comment type="caution">
    <text evidence="9">The sequence shown here is derived from an EMBL/GenBank/DDBJ whole genome shotgun (WGS) entry which is preliminary data.</text>
</comment>
<evidence type="ECO:0000256" key="6">
    <source>
        <dbReference type="ARBA" id="ARBA00048615"/>
    </source>
</evidence>
<dbReference type="Pfam" id="PF08125">
    <property type="entry name" value="Mannitol_dh_C"/>
    <property type="match status" value="1"/>
</dbReference>
<evidence type="ECO:0000313" key="10">
    <source>
        <dbReference type="Proteomes" id="UP000886842"/>
    </source>
</evidence>
<keyword evidence="5" id="KW-0520">NAD</keyword>
<dbReference type="Gene3D" id="3.40.50.720">
    <property type="entry name" value="NAD(P)-binding Rossmann-like Domain"/>
    <property type="match status" value="1"/>
</dbReference>
<evidence type="ECO:0000259" key="7">
    <source>
        <dbReference type="Pfam" id="PF01232"/>
    </source>
</evidence>
<reference evidence="9" key="2">
    <citation type="journal article" date="2021" name="PeerJ">
        <title>Extensive microbial diversity within the chicken gut microbiome revealed by metagenomics and culture.</title>
        <authorList>
            <person name="Gilroy R."/>
            <person name="Ravi A."/>
            <person name="Getino M."/>
            <person name="Pursley I."/>
            <person name="Horton D.L."/>
            <person name="Alikhan N.F."/>
            <person name="Baker D."/>
            <person name="Gharbi K."/>
            <person name="Hall N."/>
            <person name="Watson M."/>
            <person name="Adriaenssens E.M."/>
            <person name="Foster-Nyarko E."/>
            <person name="Jarju S."/>
            <person name="Secka A."/>
            <person name="Antonio M."/>
            <person name="Oren A."/>
            <person name="Chaudhuri R.R."/>
            <person name="La Ragione R."/>
            <person name="Hildebrand F."/>
            <person name="Pallen M.J."/>
        </authorList>
    </citation>
    <scope>NUCLEOTIDE SEQUENCE</scope>
    <source>
        <strain evidence="9">ChiGjej1B1-24693</strain>
    </source>
</reference>
<name>A0A9D1KMT4_9ACTN</name>
<dbReference type="SUPFAM" id="SSF51735">
    <property type="entry name" value="NAD(P)-binding Rossmann-fold domains"/>
    <property type="match status" value="1"/>
</dbReference>
<dbReference type="GO" id="GO:0008926">
    <property type="term" value="F:mannitol-1-phosphate 5-dehydrogenase activity"/>
    <property type="evidence" value="ECO:0007669"/>
    <property type="project" value="UniProtKB-EC"/>
</dbReference>
<protein>
    <recommendedName>
        <fullName evidence="3">Mannitol-1-phosphate 5-dehydrogenase</fullName>
        <ecNumber evidence="2">1.1.1.17</ecNumber>
    </recommendedName>
</protein>
<feature type="domain" description="Mannitol dehydrogenase C-terminal" evidence="8">
    <location>
        <begin position="283"/>
        <end position="466"/>
    </location>
</feature>
<evidence type="ECO:0000256" key="3">
    <source>
        <dbReference type="ARBA" id="ARBA00016219"/>
    </source>
</evidence>
<dbReference type="PROSITE" id="PS00974">
    <property type="entry name" value="MANNITOL_DHGENASE"/>
    <property type="match status" value="1"/>
</dbReference>
<dbReference type="Proteomes" id="UP000886842">
    <property type="component" value="Unassembled WGS sequence"/>
</dbReference>
<evidence type="ECO:0000256" key="1">
    <source>
        <dbReference type="ARBA" id="ARBA00006541"/>
    </source>
</evidence>
<dbReference type="PRINTS" id="PR00084">
    <property type="entry name" value="MTLDHDRGNASE"/>
</dbReference>
<evidence type="ECO:0000259" key="8">
    <source>
        <dbReference type="Pfam" id="PF08125"/>
    </source>
</evidence>
<dbReference type="InterPro" id="IPR000669">
    <property type="entry name" value="Mannitol_DH"/>
</dbReference>
<dbReference type="SUPFAM" id="SSF48179">
    <property type="entry name" value="6-phosphogluconate dehydrogenase C-terminal domain-like"/>
    <property type="match status" value="1"/>
</dbReference>
<dbReference type="EMBL" id="DVLP01000310">
    <property type="protein sequence ID" value="HIT75990.1"/>
    <property type="molecule type" value="Genomic_DNA"/>
</dbReference>
<keyword evidence="4" id="KW-0560">Oxidoreductase</keyword>
<dbReference type="Gene3D" id="1.10.1040.10">
    <property type="entry name" value="N-(1-d-carboxylethyl)-l-norvaline Dehydrogenase, domain 2"/>
    <property type="match status" value="1"/>
</dbReference>
<evidence type="ECO:0000256" key="4">
    <source>
        <dbReference type="ARBA" id="ARBA00023002"/>
    </source>
</evidence>
<dbReference type="InterPro" id="IPR023027">
    <property type="entry name" value="Mannitol_DH_CS"/>
</dbReference>
<dbReference type="InterPro" id="IPR013118">
    <property type="entry name" value="Mannitol_DH_C"/>
</dbReference>
<dbReference type="InterPro" id="IPR036291">
    <property type="entry name" value="NAD(P)-bd_dom_sf"/>
</dbReference>
<gene>
    <name evidence="9" type="ORF">IAA98_10425</name>
</gene>
<dbReference type="GO" id="GO:0019594">
    <property type="term" value="P:mannitol metabolic process"/>
    <property type="evidence" value="ECO:0007669"/>
    <property type="project" value="InterPro"/>
</dbReference>
<organism evidence="9 10">
    <name type="scientific">Candidatus Avipropionibacterium avicola</name>
    <dbReference type="NCBI Taxonomy" id="2840701"/>
    <lineage>
        <taxon>Bacteria</taxon>
        <taxon>Bacillati</taxon>
        <taxon>Actinomycetota</taxon>
        <taxon>Actinomycetes</taxon>
        <taxon>Propionibacteriales</taxon>
        <taxon>Propionibacteriaceae</taxon>
        <taxon>Propionibacteriaceae incertae sedis</taxon>
        <taxon>Candidatus Avipropionibacterium</taxon>
    </lineage>
</organism>
<dbReference type="InterPro" id="IPR008927">
    <property type="entry name" value="6-PGluconate_DH-like_C_sf"/>
</dbReference>
<evidence type="ECO:0000313" key="9">
    <source>
        <dbReference type="EMBL" id="HIT75990.1"/>
    </source>
</evidence>
<dbReference type="InterPro" id="IPR013131">
    <property type="entry name" value="Mannitol_DH_N"/>
</dbReference>
<evidence type="ECO:0000256" key="5">
    <source>
        <dbReference type="ARBA" id="ARBA00023027"/>
    </source>
</evidence>
<dbReference type="PANTHER" id="PTHR43362:SF1">
    <property type="entry name" value="MANNITOL DEHYDROGENASE 2-RELATED"/>
    <property type="match status" value="1"/>
</dbReference>
<dbReference type="Pfam" id="PF01232">
    <property type="entry name" value="Mannitol_dh"/>
    <property type="match status" value="1"/>
</dbReference>
<accession>A0A9D1KMT4</accession>
<dbReference type="EC" id="1.1.1.17" evidence="2"/>
<sequence length="488" mass="53535">MAQAPGHDELHKPAVDWDRASVTPGIAHFGVGGFHRAHQAVYTDDLLAAGRDQDWGIIGIGTMPGDARMRDALAQQDHQYTVVVKHPDGQREARPIGSIIGYHHAPDDPEAVLALLEDPAIRIVSLTITEGGYHLHPTTGELDPSDPSLAHDIAGETPVRSVFGYLVEGLRRRRAAGTPPYTILSCDNLPGNGEIAERMICAFAELVDPELARWMRDEVSFPNCMVDRITPATTDADTAALREAGIDDAWPVVCEPFRQWVMEDKFTAGRPTWEAAGAQVVDDVGPYELMKLRLLNASHQAIAYLGHLDGHRYAHEVSSDQLYRDFLMGYMEQEATPTLPAVPGVDLVDYRQTLLDRFASPAISDPLARLAAEASDRIPKFLLPVIRANLTSGGPIDRSALVVAAWARYCEGTDEQGAPIDVVDRLAEPLMAAAARHDDDLLAFLRNEDLFGDLVDKARFTERYRELLGQLRTDGAHATVSRLVQDLS</sequence>
<comment type="similarity">
    <text evidence="1">Belongs to the mannitol dehydrogenase family.</text>
</comment>
<proteinExistence type="inferred from homology"/>
<feature type="domain" description="Mannitol dehydrogenase N-terminal" evidence="7">
    <location>
        <begin position="25"/>
        <end position="274"/>
    </location>
</feature>
<dbReference type="InterPro" id="IPR013328">
    <property type="entry name" value="6PGD_dom2"/>
</dbReference>
<reference evidence="9" key="1">
    <citation type="submission" date="2020-10" db="EMBL/GenBank/DDBJ databases">
        <authorList>
            <person name="Gilroy R."/>
        </authorList>
    </citation>
    <scope>NUCLEOTIDE SEQUENCE</scope>
    <source>
        <strain evidence="9">ChiGjej1B1-24693</strain>
    </source>
</reference>
<dbReference type="PANTHER" id="PTHR43362">
    <property type="entry name" value="MANNITOL DEHYDROGENASE DSF1-RELATED"/>
    <property type="match status" value="1"/>
</dbReference>